<gene>
    <name evidence="2" type="ORF">ARMGADRAFT_1039222</name>
</gene>
<reference evidence="3" key="1">
    <citation type="journal article" date="2017" name="Nat. Ecol. Evol.">
        <title>Genome expansion and lineage-specific genetic innovations in the forest pathogenic fungi Armillaria.</title>
        <authorList>
            <person name="Sipos G."/>
            <person name="Prasanna A.N."/>
            <person name="Walter M.C."/>
            <person name="O'Connor E."/>
            <person name="Balint B."/>
            <person name="Krizsan K."/>
            <person name="Kiss B."/>
            <person name="Hess J."/>
            <person name="Varga T."/>
            <person name="Slot J."/>
            <person name="Riley R."/>
            <person name="Boka B."/>
            <person name="Rigling D."/>
            <person name="Barry K."/>
            <person name="Lee J."/>
            <person name="Mihaltcheva S."/>
            <person name="LaButti K."/>
            <person name="Lipzen A."/>
            <person name="Waldron R."/>
            <person name="Moloney N.M."/>
            <person name="Sperisen C."/>
            <person name="Kredics L."/>
            <person name="Vagvoelgyi C."/>
            <person name="Patrignani A."/>
            <person name="Fitzpatrick D."/>
            <person name="Nagy I."/>
            <person name="Doyle S."/>
            <person name="Anderson J.B."/>
            <person name="Grigoriev I.V."/>
            <person name="Gueldener U."/>
            <person name="Muensterkoetter M."/>
            <person name="Nagy L.G."/>
        </authorList>
    </citation>
    <scope>NUCLEOTIDE SEQUENCE [LARGE SCALE GENOMIC DNA]</scope>
    <source>
        <strain evidence="3">Ar21-2</strain>
    </source>
</reference>
<evidence type="ECO:0000313" key="3">
    <source>
        <dbReference type="Proteomes" id="UP000217790"/>
    </source>
</evidence>
<organism evidence="2 3">
    <name type="scientific">Armillaria gallica</name>
    <name type="common">Bulbous honey fungus</name>
    <name type="synonym">Armillaria bulbosa</name>
    <dbReference type="NCBI Taxonomy" id="47427"/>
    <lineage>
        <taxon>Eukaryota</taxon>
        <taxon>Fungi</taxon>
        <taxon>Dikarya</taxon>
        <taxon>Basidiomycota</taxon>
        <taxon>Agaricomycotina</taxon>
        <taxon>Agaricomycetes</taxon>
        <taxon>Agaricomycetidae</taxon>
        <taxon>Agaricales</taxon>
        <taxon>Marasmiineae</taxon>
        <taxon>Physalacriaceae</taxon>
        <taxon>Armillaria</taxon>
    </lineage>
</organism>
<evidence type="ECO:0000256" key="1">
    <source>
        <dbReference type="SAM" id="MobiDB-lite"/>
    </source>
</evidence>
<feature type="compositionally biased region" description="Acidic residues" evidence="1">
    <location>
        <begin position="407"/>
        <end position="434"/>
    </location>
</feature>
<proteinExistence type="predicted"/>
<feature type="region of interest" description="Disordered" evidence="1">
    <location>
        <begin position="389"/>
        <end position="434"/>
    </location>
</feature>
<dbReference type="EMBL" id="KZ293728">
    <property type="protein sequence ID" value="PBK81532.1"/>
    <property type="molecule type" value="Genomic_DNA"/>
</dbReference>
<dbReference type="Proteomes" id="UP000217790">
    <property type="component" value="Unassembled WGS sequence"/>
</dbReference>
<dbReference type="Pfam" id="PF12013">
    <property type="entry name" value="OrsD"/>
    <property type="match status" value="1"/>
</dbReference>
<dbReference type="OrthoDB" id="2507344at2759"/>
<dbReference type="STRING" id="47427.A0A2H3CQN0"/>
<protein>
    <submittedName>
        <fullName evidence="2">Uncharacterized protein</fullName>
    </submittedName>
</protein>
<evidence type="ECO:0000313" key="2">
    <source>
        <dbReference type="EMBL" id="PBK81532.1"/>
    </source>
</evidence>
<feature type="region of interest" description="Disordered" evidence="1">
    <location>
        <begin position="320"/>
        <end position="366"/>
    </location>
</feature>
<dbReference type="AlphaFoldDB" id="A0A2H3CQN0"/>
<name>A0A2H3CQN0_ARMGA</name>
<accession>A0A2H3CQN0</accession>
<dbReference type="InterPro" id="IPR022698">
    <property type="entry name" value="OrsD"/>
</dbReference>
<keyword evidence="3" id="KW-1185">Reference proteome</keyword>
<sequence length="1193" mass="135429">MSIAFYYVSPGCPRSDSLFGDPQNNHGRSASVNDPFPGSVLLEAKRRYGLVLAQNGVEKLSIFTYFRSSGWHRSLSNQQAHYTLRGYNAAGWMVVTLEMEAGNGGKVYAYGQRERSRWLRKVSGNQARLQARHFFHRRGHVEDVFTPDYKMQDTPRNRNDLWGEMLSPGHWLVWMETSSWAPKALAKHGQMSKRLVDIYLAKHMHVTRANARLPSYALFFPRTFTRRDLAMRCKKQDCAIPHDTTNHDNNYHGKSVTVVWKNKQITIVRGPDQLLCCPCDEPLHRRYSRKIFLRLCGAQGSDHPPSECSDPKYLDFPFEQLPGLSIDEPDANHPLFEEPPERLEEDSPIYHGDEPGSSTSTGVELPSGRLSAAEAVDDTLHSAMEVYLEESATRGDSSGDELKESGDETEESCDEDGDVDMADGDDPVGEDEDMYEDVETEAEAAAILLSCDFIVDPTYRAIICRSCNQVIRYKNAYKHRTQTHSAHHKISSRAIGKRRLESCLMQLRANRPQYPSPDSEGIPRVEHLAVEMLLGCGVPGCSYKRICRTVRSYMKSHGLEQHRALSPAQRQPVHVRGHCFIRIKSETLYVRIQKVDGPSESMSDSPLALILQNSTVRGVGDPHKTLVISDKRELTEVLYHGEWAKILHEVSFEVLMAHATMPRKDEPILLRLRDTVRRYYQAIPPILSQLGHLTRSQIVSHTLQYNNFKLFREPQNDQSLIQDADEMTRFLSFNLRCASEPIENYPIHLHPLTRDKLESLSSELARPGSLNLCIETLLHEVIWSFLSSPVPEYLKDDNACPLTRYLIAVHLRSPRGQFSKPTFVPPTLSRLQWSFRATACRQVLNIRSQYGDESNRAYVECVQPYLIAGKSTLFHSLKQSHVFYTTLSKNEPAYPRFGWDLEYKVLSMDGHPILMKDFAESLSGCLDTLSMRINRLFCGCHYEDILEHISARLDPNNPKMWLQDDPLNSDYGASVITNPVNGFRAFGPDKEDLTMRLLNHLSNQKHLFTTKLQDDGTAELEAHKGNIMDWICELNECVKLLFYLVTATWGGGARGTEADLIQHSNTVNNRHVFVFNGMLTIITKYSKTQSIQGHGVRVARCPSFAVSRLLLLLVTTVYPAALNIYPFVYSQSSKRTHGLDLYGSHLFVISGRQANTESFTEYTREITSTYLGTPLVYAYAACQPCESRLYLDG</sequence>
<dbReference type="InParanoid" id="A0A2H3CQN0"/>